<protein>
    <submittedName>
        <fullName evidence="2">Uncharacterized protein</fullName>
    </submittedName>
</protein>
<dbReference type="InterPro" id="IPR036291">
    <property type="entry name" value="NAD(P)-bd_dom_sf"/>
</dbReference>
<reference evidence="2" key="1">
    <citation type="submission" date="2017-09" db="EMBL/GenBank/DDBJ databases">
        <title>Contemporary evolution of a Lepidopteran species, Heliothis virescens, in response to modern agricultural practices.</title>
        <authorList>
            <person name="Fritz M.L."/>
            <person name="Deyonke A.M."/>
            <person name="Papanicolaou A."/>
            <person name="Micinski S."/>
            <person name="Westbrook J."/>
            <person name="Gould F."/>
        </authorList>
    </citation>
    <scope>NUCLEOTIDE SEQUENCE [LARGE SCALE GENOMIC DNA]</scope>
    <source>
        <strain evidence="2">HvINT-</strain>
        <tissue evidence="2">Whole body</tissue>
    </source>
</reference>
<dbReference type="GO" id="GO:0016491">
    <property type="term" value="F:oxidoreductase activity"/>
    <property type="evidence" value="ECO:0007669"/>
    <property type="project" value="UniProtKB-KW"/>
</dbReference>
<name>A0A2A4JUI9_HELVI</name>
<accession>A0A2A4JUI9</accession>
<organism evidence="2">
    <name type="scientific">Heliothis virescens</name>
    <name type="common">Tobacco budworm moth</name>
    <dbReference type="NCBI Taxonomy" id="7102"/>
    <lineage>
        <taxon>Eukaryota</taxon>
        <taxon>Metazoa</taxon>
        <taxon>Ecdysozoa</taxon>
        <taxon>Arthropoda</taxon>
        <taxon>Hexapoda</taxon>
        <taxon>Insecta</taxon>
        <taxon>Pterygota</taxon>
        <taxon>Neoptera</taxon>
        <taxon>Endopterygota</taxon>
        <taxon>Lepidoptera</taxon>
        <taxon>Glossata</taxon>
        <taxon>Ditrysia</taxon>
        <taxon>Noctuoidea</taxon>
        <taxon>Noctuidae</taxon>
        <taxon>Heliothinae</taxon>
        <taxon>Heliothis</taxon>
    </lineage>
</organism>
<dbReference type="PANTHER" id="PTHR43157">
    <property type="entry name" value="PHOSPHATIDYLINOSITOL-GLYCAN BIOSYNTHESIS CLASS F PROTEIN-RELATED"/>
    <property type="match status" value="1"/>
</dbReference>
<dbReference type="SUPFAM" id="SSF51735">
    <property type="entry name" value="NAD(P)-binding Rossmann-fold domains"/>
    <property type="match status" value="1"/>
</dbReference>
<evidence type="ECO:0000313" key="2">
    <source>
        <dbReference type="EMBL" id="PCG75671.1"/>
    </source>
</evidence>
<gene>
    <name evidence="2" type="ORF">B5V51_11185</name>
</gene>
<keyword evidence="1" id="KW-0560">Oxidoreductase</keyword>
<dbReference type="Gene3D" id="3.40.50.720">
    <property type="entry name" value="NAD(P)-binding Rossmann-like Domain"/>
    <property type="match status" value="1"/>
</dbReference>
<proteinExistence type="predicted"/>
<dbReference type="PRINTS" id="PR00081">
    <property type="entry name" value="GDHRDH"/>
</dbReference>
<dbReference type="PANTHER" id="PTHR43157:SF31">
    <property type="entry name" value="PHOSPHATIDYLINOSITOL-GLYCAN BIOSYNTHESIS CLASS F PROTEIN"/>
    <property type="match status" value="1"/>
</dbReference>
<dbReference type="Pfam" id="PF00106">
    <property type="entry name" value="adh_short"/>
    <property type="match status" value="1"/>
</dbReference>
<sequence>MQGIYFSSHTLVCRSTSVRLVLTMMCDTSVKMNGKVAVVTGGSSGMGYEAAKNLANHGARVIIASRNATKLEEATKQIIAETGNPNVAYKTVDLASLSSVRNLANEINMEDKVNVLINNAGAVALPDRLTADDLNLTMQVNYLGAFLLTFLLLPKLRASAPSRIVNGVAATMYIGDINFDHWNDLGRYNIVTALGTSKLAVALFTAELDNRLKNTGVTANSFDPFLVKDTNLLSNIPEGLQNVSQFFLNIVGQRKEDVGKQIAYLAAAPELEGVSGRLYKFCHEFPNHWLVHNRQFTKRLWEESKKAVKITEKEDWEMSNAV</sequence>
<dbReference type="InterPro" id="IPR002347">
    <property type="entry name" value="SDR_fam"/>
</dbReference>
<evidence type="ECO:0000256" key="1">
    <source>
        <dbReference type="ARBA" id="ARBA00023002"/>
    </source>
</evidence>
<comment type="caution">
    <text evidence="2">The sequence shown here is derived from an EMBL/GenBank/DDBJ whole genome shotgun (WGS) entry which is preliminary data.</text>
</comment>
<dbReference type="STRING" id="7102.A0A2A4JUI9"/>
<dbReference type="EMBL" id="NWSH01000557">
    <property type="protein sequence ID" value="PCG75671.1"/>
    <property type="molecule type" value="Genomic_DNA"/>
</dbReference>
<dbReference type="AlphaFoldDB" id="A0A2A4JUI9"/>